<evidence type="ECO:0000313" key="2">
    <source>
        <dbReference type="EMBL" id="CAF4357589.1"/>
    </source>
</evidence>
<evidence type="ECO:0000313" key="4">
    <source>
        <dbReference type="EMBL" id="CAF4639121.1"/>
    </source>
</evidence>
<dbReference type="Proteomes" id="UP000681720">
    <property type="component" value="Unassembled WGS sequence"/>
</dbReference>
<proteinExistence type="predicted"/>
<accession>A0A821EL66</accession>
<dbReference type="EMBL" id="CAJOBI010047938">
    <property type="protein sequence ID" value="CAF4357589.1"/>
    <property type="molecule type" value="Genomic_DNA"/>
</dbReference>
<dbReference type="EMBL" id="CAJOBG010083136">
    <property type="protein sequence ID" value="CAF4639121.1"/>
    <property type="molecule type" value="Genomic_DNA"/>
</dbReference>
<dbReference type="Proteomes" id="UP000681967">
    <property type="component" value="Unassembled WGS sequence"/>
</dbReference>
<dbReference type="Proteomes" id="UP000676336">
    <property type="component" value="Unassembled WGS sequence"/>
</dbReference>
<protein>
    <submittedName>
        <fullName evidence="4">Uncharacterized protein</fullName>
    </submittedName>
</protein>
<comment type="caution">
    <text evidence="4">The sequence shown here is derived from an EMBL/GenBank/DDBJ whole genome shotgun (WGS) entry which is preliminary data.</text>
</comment>
<sequence length="18" mass="2091">MYVETDEEYRGNRVGLGC</sequence>
<dbReference type="Proteomes" id="UP000663866">
    <property type="component" value="Unassembled WGS sequence"/>
</dbReference>
<feature type="non-terminal residue" evidence="4">
    <location>
        <position position="18"/>
    </location>
</feature>
<evidence type="ECO:0000313" key="3">
    <source>
        <dbReference type="EMBL" id="CAF4376519.1"/>
    </source>
</evidence>
<keyword evidence="5" id="KW-1185">Reference proteome</keyword>
<gene>
    <name evidence="1" type="ORF">BYL167_LOCUS25669</name>
    <name evidence="3" type="ORF">GIL414_LOCUS29085</name>
    <name evidence="4" type="ORF">OVN521_LOCUS46469</name>
    <name evidence="2" type="ORF">SMN809_LOCUS28544</name>
</gene>
<evidence type="ECO:0000313" key="5">
    <source>
        <dbReference type="Proteomes" id="UP000663866"/>
    </source>
</evidence>
<dbReference type="AlphaFoldDB" id="A0A821EL66"/>
<evidence type="ECO:0000313" key="1">
    <source>
        <dbReference type="EMBL" id="CAF4253987.1"/>
    </source>
</evidence>
<name>A0A821EL66_9BILA</name>
<organism evidence="4 5">
    <name type="scientific">Rotaria magnacalcarata</name>
    <dbReference type="NCBI Taxonomy" id="392030"/>
    <lineage>
        <taxon>Eukaryota</taxon>
        <taxon>Metazoa</taxon>
        <taxon>Spiralia</taxon>
        <taxon>Gnathifera</taxon>
        <taxon>Rotifera</taxon>
        <taxon>Eurotatoria</taxon>
        <taxon>Bdelloidea</taxon>
        <taxon>Philodinida</taxon>
        <taxon>Philodinidae</taxon>
        <taxon>Rotaria</taxon>
    </lineage>
</organism>
<dbReference type="EMBL" id="CAJOBJ010051581">
    <property type="protein sequence ID" value="CAF4376519.1"/>
    <property type="molecule type" value="Genomic_DNA"/>
</dbReference>
<reference evidence="4" key="1">
    <citation type="submission" date="2021-02" db="EMBL/GenBank/DDBJ databases">
        <authorList>
            <person name="Nowell W R."/>
        </authorList>
    </citation>
    <scope>NUCLEOTIDE SEQUENCE</scope>
</reference>
<dbReference type="EMBL" id="CAJOBH010026703">
    <property type="protein sequence ID" value="CAF4253987.1"/>
    <property type="molecule type" value="Genomic_DNA"/>
</dbReference>